<comment type="similarity">
    <text evidence="5">Belongs to the peroxiredoxin family. Prx6 subfamily.</text>
</comment>
<dbReference type="Pfam" id="PF10417">
    <property type="entry name" value="1-cysPrx_C"/>
    <property type="match status" value="1"/>
</dbReference>
<gene>
    <name evidence="13" type="primary">LOC117144887</name>
</gene>
<dbReference type="GO" id="GO:0045454">
    <property type="term" value="P:cell redox homeostasis"/>
    <property type="evidence" value="ECO:0007669"/>
    <property type="project" value="TreeGrafter"/>
</dbReference>
<accession>A0A6P8KBM8</accession>
<organism evidence="12 13">
    <name type="scientific">Drosophila mauritiana</name>
    <name type="common">Fruit fly</name>
    <dbReference type="NCBI Taxonomy" id="7226"/>
    <lineage>
        <taxon>Eukaryota</taxon>
        <taxon>Metazoa</taxon>
        <taxon>Ecdysozoa</taxon>
        <taxon>Arthropoda</taxon>
        <taxon>Hexapoda</taxon>
        <taxon>Insecta</taxon>
        <taxon>Pterygota</taxon>
        <taxon>Neoptera</taxon>
        <taxon>Endopterygota</taxon>
        <taxon>Diptera</taxon>
        <taxon>Brachycera</taxon>
        <taxon>Muscomorpha</taxon>
        <taxon>Ephydroidea</taxon>
        <taxon>Drosophilidae</taxon>
        <taxon>Drosophila</taxon>
        <taxon>Sophophora</taxon>
    </lineage>
</organism>
<name>A0A6P8KBM8_DROMA</name>
<dbReference type="InterPro" id="IPR013766">
    <property type="entry name" value="Thioredoxin_domain"/>
</dbReference>
<dbReference type="GeneID" id="117144887"/>
<evidence type="ECO:0000313" key="12">
    <source>
        <dbReference type="Proteomes" id="UP000515162"/>
    </source>
</evidence>
<evidence type="ECO:0000256" key="9">
    <source>
        <dbReference type="PIRNR" id="PIRNR000239"/>
    </source>
</evidence>
<keyword evidence="3 9" id="KW-0560">Oxidoreductase</keyword>
<dbReference type="InterPro" id="IPR000866">
    <property type="entry name" value="AhpC/TSA"/>
</dbReference>
<feature type="domain" description="Thioredoxin" evidence="11">
    <location>
        <begin position="6"/>
        <end position="167"/>
    </location>
</feature>
<protein>
    <recommendedName>
        <fullName evidence="6">1-Cys peroxiredoxin</fullName>
    </recommendedName>
</protein>
<evidence type="ECO:0000256" key="4">
    <source>
        <dbReference type="ARBA" id="ARBA00023284"/>
    </source>
</evidence>
<dbReference type="Gene3D" id="3.30.1020.10">
    <property type="entry name" value="Antioxidant, Horf6, Chain A, domain2"/>
    <property type="match status" value="1"/>
</dbReference>
<dbReference type="Pfam" id="PF00578">
    <property type="entry name" value="AhpC-TSA"/>
    <property type="match status" value="1"/>
</dbReference>
<evidence type="ECO:0000256" key="8">
    <source>
        <dbReference type="ARBA" id="ARBA00051132"/>
    </source>
</evidence>
<dbReference type="FunFam" id="3.30.1020.10:FF:000001">
    <property type="entry name" value="1-Cys peroxiredoxin"/>
    <property type="match status" value="1"/>
</dbReference>
<dbReference type="PANTHER" id="PTHR43503:SF4">
    <property type="entry name" value="PEROXIREDOXIN-6"/>
    <property type="match status" value="1"/>
</dbReference>
<dbReference type="RefSeq" id="XP_033166203.1">
    <property type="nucleotide sequence ID" value="XM_033310312.1"/>
</dbReference>
<evidence type="ECO:0000256" key="10">
    <source>
        <dbReference type="PIRSR" id="PIRSR000239-1"/>
    </source>
</evidence>
<dbReference type="PROSITE" id="PS51352">
    <property type="entry name" value="THIOREDOXIN_2"/>
    <property type="match status" value="1"/>
</dbReference>
<evidence type="ECO:0000256" key="7">
    <source>
        <dbReference type="ARBA" id="ARBA00037420"/>
    </source>
</evidence>
<comment type="catalytic activity">
    <reaction evidence="8">
        <text>a hydroperoxide + [protein]-dithiol = [protein]-disulfide + an alcohol + H2O</text>
        <dbReference type="Rhea" id="RHEA:10008"/>
        <dbReference type="Rhea" id="RHEA-COMP:10593"/>
        <dbReference type="Rhea" id="RHEA-COMP:10594"/>
        <dbReference type="ChEBI" id="CHEBI:15377"/>
        <dbReference type="ChEBI" id="CHEBI:29950"/>
        <dbReference type="ChEBI" id="CHEBI:30879"/>
        <dbReference type="ChEBI" id="CHEBI:35924"/>
        <dbReference type="ChEBI" id="CHEBI:50058"/>
    </reaction>
</comment>
<evidence type="ECO:0000256" key="2">
    <source>
        <dbReference type="ARBA" id="ARBA00022862"/>
    </source>
</evidence>
<dbReference type="GO" id="GO:0005739">
    <property type="term" value="C:mitochondrion"/>
    <property type="evidence" value="ECO:0007669"/>
    <property type="project" value="TreeGrafter"/>
</dbReference>
<dbReference type="Proteomes" id="UP000515162">
    <property type="component" value="Chromosome 2L"/>
</dbReference>
<dbReference type="InterPro" id="IPR024706">
    <property type="entry name" value="Peroxiredoxin_AhpC-typ"/>
</dbReference>
<dbReference type="InterPro" id="IPR045020">
    <property type="entry name" value="PRX_1cys"/>
</dbReference>
<dbReference type="CTD" id="33493"/>
<keyword evidence="12" id="KW-1185">Reference proteome</keyword>
<dbReference type="GO" id="GO:0005829">
    <property type="term" value="C:cytosol"/>
    <property type="evidence" value="ECO:0007669"/>
    <property type="project" value="TreeGrafter"/>
</dbReference>
<dbReference type="InterPro" id="IPR036249">
    <property type="entry name" value="Thioredoxin-like_sf"/>
</dbReference>
<evidence type="ECO:0000256" key="5">
    <source>
        <dbReference type="ARBA" id="ARBA00025719"/>
    </source>
</evidence>
<evidence type="ECO:0000256" key="6">
    <source>
        <dbReference type="ARBA" id="ARBA00026176"/>
    </source>
</evidence>
<dbReference type="PIRSF" id="PIRSF000239">
    <property type="entry name" value="AHPC"/>
    <property type="match status" value="1"/>
</dbReference>
<dbReference type="FunFam" id="3.40.30.10:FF:000011">
    <property type="entry name" value="Peroxiredoxin PRX1"/>
    <property type="match status" value="1"/>
</dbReference>
<evidence type="ECO:0000259" key="11">
    <source>
        <dbReference type="PROSITE" id="PS51352"/>
    </source>
</evidence>
<dbReference type="Gene3D" id="3.40.30.10">
    <property type="entry name" value="Glutaredoxin"/>
    <property type="match status" value="1"/>
</dbReference>
<dbReference type="InterPro" id="IPR019479">
    <property type="entry name" value="Peroxiredoxin_C"/>
</dbReference>
<dbReference type="PANTHER" id="PTHR43503">
    <property type="entry name" value="MCG48959-RELATED"/>
    <property type="match status" value="1"/>
</dbReference>
<dbReference type="AlphaFoldDB" id="A0A6P8KBM8"/>
<keyword evidence="2 9" id="KW-0049">Antioxidant</keyword>
<evidence type="ECO:0000256" key="1">
    <source>
        <dbReference type="ARBA" id="ARBA00022559"/>
    </source>
</evidence>
<evidence type="ECO:0000256" key="3">
    <source>
        <dbReference type="ARBA" id="ARBA00023002"/>
    </source>
</evidence>
<proteinExistence type="inferred from homology"/>
<dbReference type="SUPFAM" id="SSF52833">
    <property type="entry name" value="Thioredoxin-like"/>
    <property type="match status" value="1"/>
</dbReference>
<dbReference type="CDD" id="cd03016">
    <property type="entry name" value="PRX_1cys"/>
    <property type="match status" value="1"/>
</dbReference>
<comment type="function">
    <text evidence="7">Thiol-specific peroxidase that catalyzes the reduction of hydrogen peroxide and organic hydroperoxides to water and alcohols, respectively. Plays a role in cell protection against oxidative stress by detoxifying peroxides.</text>
</comment>
<evidence type="ECO:0000313" key="13">
    <source>
        <dbReference type="RefSeq" id="XP_033166203.1"/>
    </source>
</evidence>
<dbReference type="GO" id="GO:0051920">
    <property type="term" value="F:peroxiredoxin activity"/>
    <property type="evidence" value="ECO:0007669"/>
    <property type="project" value="InterPro"/>
</dbReference>
<keyword evidence="4 9" id="KW-0676">Redox-active center</keyword>
<keyword evidence="1 9" id="KW-0575">Peroxidase</keyword>
<reference evidence="13" key="1">
    <citation type="submission" date="2025-08" db="UniProtKB">
        <authorList>
            <consortium name="RefSeq"/>
        </authorList>
    </citation>
    <scope>IDENTIFICATION</scope>
    <source>
        <strain evidence="13">Mau12</strain>
        <tissue evidence="13">Whole Body</tissue>
    </source>
</reference>
<sequence length="222" mass="24809">MSGKALNIGDQFPNFTAETSEGHIDFYDWMQDSWAILFSHPADYTPVCTTELARVAALVPEFQRRGVKPIALSCDNVESHKGWIEDIKSFGKLSSFAYPIIADDKRELALKFNMLDKDEINAEGIPLTCRAVFVVDDKKKLRLSILYPATTGRNFDEILRVIDSLQLTQTKSVATPADWKQGGKCMVLPTVKAEDVPKLFPDGIETIELPSGKSYLRITPQP</sequence>
<feature type="active site" description="Cysteine sulfenic acid (-SOH) intermediate; for peroxidase activity" evidence="10">
    <location>
        <position position="48"/>
    </location>
</feature>